<proteinExistence type="inferred from homology"/>
<feature type="binding site" evidence="12">
    <location>
        <position position="258"/>
    </location>
    <ligand>
        <name>[4Fe-4S] cluster</name>
        <dbReference type="ChEBI" id="CHEBI:49883"/>
        <label>2</label>
        <note>4Fe-4S-substrate</note>
    </ligand>
</feature>
<evidence type="ECO:0000313" key="14">
    <source>
        <dbReference type="EMBL" id="MBO1318409.1"/>
    </source>
</evidence>
<dbReference type="PANTHER" id="PTHR22960:SF0">
    <property type="entry name" value="MOLYBDENUM COFACTOR BIOSYNTHESIS PROTEIN 1"/>
    <property type="match status" value="1"/>
</dbReference>
<dbReference type="EMBL" id="JAFREP010000005">
    <property type="protein sequence ID" value="MBO1318409.1"/>
    <property type="molecule type" value="Genomic_DNA"/>
</dbReference>
<dbReference type="GO" id="GO:0061799">
    <property type="term" value="F:cyclic pyranopterin monophosphate synthase activity"/>
    <property type="evidence" value="ECO:0007669"/>
    <property type="project" value="TreeGrafter"/>
</dbReference>
<dbReference type="InterPro" id="IPR013483">
    <property type="entry name" value="MoaA"/>
</dbReference>
<keyword evidence="2 12" id="KW-0004">4Fe-4S</keyword>
<keyword evidence="5 12" id="KW-0547">Nucleotide-binding</keyword>
<accession>A0A8J7Q7R8</accession>
<dbReference type="EC" id="4.1.99.22" evidence="1 12"/>
<feature type="binding site" evidence="12">
    <location>
        <position position="191"/>
    </location>
    <ligand>
        <name>S-adenosyl-L-methionine</name>
        <dbReference type="ChEBI" id="CHEBI:59789"/>
    </ligand>
</feature>
<keyword evidence="8 12" id="KW-0342">GTP-binding</keyword>
<dbReference type="AlphaFoldDB" id="A0A8J7Q7R8"/>
<evidence type="ECO:0000256" key="5">
    <source>
        <dbReference type="ARBA" id="ARBA00022741"/>
    </source>
</evidence>
<dbReference type="SFLD" id="SFLDG01067">
    <property type="entry name" value="SPASM/twitch_domain_containing"/>
    <property type="match status" value="1"/>
</dbReference>
<dbReference type="SFLD" id="SFLDG01383">
    <property type="entry name" value="cyclic_pyranopterin_phosphate"/>
    <property type="match status" value="1"/>
</dbReference>
<feature type="binding site" evidence="12">
    <location>
        <position position="65"/>
    </location>
    <ligand>
        <name>GTP</name>
        <dbReference type="ChEBI" id="CHEBI:37565"/>
    </ligand>
</feature>
<evidence type="ECO:0000256" key="6">
    <source>
        <dbReference type="ARBA" id="ARBA00023004"/>
    </source>
</evidence>
<dbReference type="SMART" id="SM00729">
    <property type="entry name" value="Elp3"/>
    <property type="match status" value="1"/>
</dbReference>
<feature type="binding site" evidence="12">
    <location>
        <position position="27"/>
    </location>
    <ligand>
        <name>S-adenosyl-L-methionine</name>
        <dbReference type="ChEBI" id="CHEBI:59789"/>
    </ligand>
</feature>
<keyword evidence="10 12" id="KW-0456">Lyase</keyword>
<dbReference type="InterPro" id="IPR010505">
    <property type="entry name" value="MoaA_twitch"/>
</dbReference>
<organism evidence="14 15">
    <name type="scientific">Acanthopleuribacter pedis</name>
    <dbReference type="NCBI Taxonomy" id="442870"/>
    <lineage>
        <taxon>Bacteria</taxon>
        <taxon>Pseudomonadati</taxon>
        <taxon>Acidobacteriota</taxon>
        <taxon>Holophagae</taxon>
        <taxon>Acanthopleuribacterales</taxon>
        <taxon>Acanthopleuribacteraceae</taxon>
        <taxon>Acanthopleuribacter</taxon>
    </lineage>
</organism>
<dbReference type="RefSeq" id="WP_207858161.1">
    <property type="nucleotide sequence ID" value="NZ_JAFREP010000005.1"/>
</dbReference>
<keyword evidence="7 12" id="KW-0411">Iron-sulfur</keyword>
<dbReference type="GO" id="GO:1904047">
    <property type="term" value="F:S-adenosyl-L-methionine binding"/>
    <property type="evidence" value="ECO:0007669"/>
    <property type="project" value="UniProtKB-UniRule"/>
</dbReference>
<comment type="catalytic activity">
    <reaction evidence="11 12">
        <text>GTP + AH2 + S-adenosyl-L-methionine = (8S)-3',8-cyclo-7,8-dihydroguanosine 5'-triphosphate + 5'-deoxyadenosine + L-methionine + A + H(+)</text>
        <dbReference type="Rhea" id="RHEA:49576"/>
        <dbReference type="ChEBI" id="CHEBI:13193"/>
        <dbReference type="ChEBI" id="CHEBI:15378"/>
        <dbReference type="ChEBI" id="CHEBI:17319"/>
        <dbReference type="ChEBI" id="CHEBI:17499"/>
        <dbReference type="ChEBI" id="CHEBI:37565"/>
        <dbReference type="ChEBI" id="CHEBI:57844"/>
        <dbReference type="ChEBI" id="CHEBI:59789"/>
        <dbReference type="ChEBI" id="CHEBI:131766"/>
        <dbReference type="EC" id="4.1.99.22"/>
    </reaction>
</comment>
<dbReference type="UniPathway" id="UPA00344"/>
<dbReference type="SFLD" id="SFLDS00029">
    <property type="entry name" value="Radical_SAM"/>
    <property type="match status" value="1"/>
</dbReference>
<feature type="domain" description="Radical SAM core" evidence="13">
    <location>
        <begin position="5"/>
        <end position="226"/>
    </location>
</feature>
<dbReference type="PANTHER" id="PTHR22960">
    <property type="entry name" value="MOLYBDOPTERIN COFACTOR SYNTHESIS PROTEIN A"/>
    <property type="match status" value="1"/>
</dbReference>
<dbReference type="GO" id="GO:0005525">
    <property type="term" value="F:GTP binding"/>
    <property type="evidence" value="ECO:0007669"/>
    <property type="project" value="UniProtKB-UniRule"/>
</dbReference>
<dbReference type="GO" id="GO:0046872">
    <property type="term" value="F:metal ion binding"/>
    <property type="evidence" value="ECO:0007669"/>
    <property type="project" value="UniProtKB-KW"/>
</dbReference>
<dbReference type="InterPro" id="IPR050105">
    <property type="entry name" value="MoCo_biosynth_MoaA/MoaC"/>
</dbReference>
<comment type="similarity">
    <text evidence="12">Belongs to the radical SAM superfamily. MoaA family.</text>
</comment>
<dbReference type="CDD" id="cd21117">
    <property type="entry name" value="Twitch_MoaA"/>
    <property type="match status" value="1"/>
</dbReference>
<dbReference type="InterPro" id="IPR007197">
    <property type="entry name" value="rSAM"/>
</dbReference>
<comment type="pathway">
    <text evidence="12">Cofactor biosynthesis; molybdopterin biosynthesis.</text>
</comment>
<keyword evidence="6 12" id="KW-0408">Iron</keyword>
<feature type="binding site" evidence="12">
    <location>
        <position position="28"/>
    </location>
    <ligand>
        <name>[4Fe-4S] cluster</name>
        <dbReference type="ChEBI" id="CHEBI:49883"/>
        <label>1</label>
        <note>4Fe-4S-S-AdoMet</note>
    </ligand>
</feature>
<evidence type="ECO:0000256" key="8">
    <source>
        <dbReference type="ARBA" id="ARBA00023134"/>
    </source>
</evidence>
<evidence type="ECO:0000256" key="7">
    <source>
        <dbReference type="ARBA" id="ARBA00023014"/>
    </source>
</evidence>
<keyword evidence="9 12" id="KW-0501">Molybdenum cofactor biosynthesis</keyword>
<dbReference type="GO" id="GO:0061798">
    <property type="term" value="F:GTP 3',8'-cyclase activity"/>
    <property type="evidence" value="ECO:0007669"/>
    <property type="project" value="UniProtKB-UniRule"/>
</dbReference>
<feature type="binding site" evidence="12">
    <location>
        <position position="25"/>
    </location>
    <ligand>
        <name>[4Fe-4S] cluster</name>
        <dbReference type="ChEBI" id="CHEBI:49883"/>
        <label>1</label>
        <note>4Fe-4S-S-AdoMet</note>
    </ligand>
</feature>
<feature type="binding site" evidence="12">
    <location>
        <position position="14"/>
    </location>
    <ligand>
        <name>GTP</name>
        <dbReference type="ChEBI" id="CHEBI:37565"/>
    </ligand>
</feature>
<evidence type="ECO:0000259" key="13">
    <source>
        <dbReference type="PROSITE" id="PS51918"/>
    </source>
</evidence>
<dbReference type="GO" id="GO:0006777">
    <property type="term" value="P:Mo-molybdopterin cofactor biosynthetic process"/>
    <property type="evidence" value="ECO:0007669"/>
    <property type="project" value="UniProtKB-UniRule"/>
</dbReference>
<sequence>MIRDQRKRPLRDLRISVTDRCNFRCGYCMPSDRTYTFLPKNQLLSFEEITRIARAFAALGVTKLRLTGGEPLLRRDLPLLIAMLKEIDGIEDIALTTNGSRLGTFAADLVAAGLSRATVSLDSLRPEVFTRLADTKVPLESVLAQIDTALAAGLPLKTNTVVQKGVNQGECAEIVAYFRARGVTPRFIEFMDVGNLNAWQRDHVFDAAQIAAQIGTVFPHHPLPPRVPGETARRFGFDDGPGEFGIIASVTQPFCGACSRVRLSAQGRVYHCLFAAEGYDLKSLVRDGADQETLVAAIATAWRARTDRYSEERGAVAPAERTKVEMYHIGG</sequence>
<dbReference type="CDD" id="cd01335">
    <property type="entry name" value="Radical_SAM"/>
    <property type="match status" value="1"/>
</dbReference>
<keyword evidence="15" id="KW-1185">Reference proteome</keyword>
<dbReference type="HAMAP" id="MF_01225_B">
    <property type="entry name" value="MoaA_B"/>
    <property type="match status" value="1"/>
</dbReference>
<evidence type="ECO:0000256" key="9">
    <source>
        <dbReference type="ARBA" id="ARBA00023150"/>
    </source>
</evidence>
<comment type="caution">
    <text evidence="14">The sequence shown here is derived from an EMBL/GenBank/DDBJ whole genome shotgun (WGS) entry which is preliminary data.</text>
</comment>
<dbReference type="SUPFAM" id="SSF102114">
    <property type="entry name" value="Radical SAM enzymes"/>
    <property type="match status" value="1"/>
</dbReference>
<evidence type="ECO:0000256" key="10">
    <source>
        <dbReference type="ARBA" id="ARBA00023239"/>
    </source>
</evidence>
<feature type="binding site" evidence="12">
    <location>
        <position position="272"/>
    </location>
    <ligand>
        <name>[4Fe-4S] cluster</name>
        <dbReference type="ChEBI" id="CHEBI:49883"/>
        <label>2</label>
        <note>4Fe-4S-substrate</note>
    </ligand>
</feature>
<reference evidence="14" key="1">
    <citation type="submission" date="2021-03" db="EMBL/GenBank/DDBJ databases">
        <authorList>
            <person name="Wang G."/>
        </authorList>
    </citation>
    <scope>NUCLEOTIDE SEQUENCE</scope>
    <source>
        <strain evidence="14">KCTC 12899</strain>
    </source>
</reference>
<comment type="function">
    <text evidence="12">Catalyzes the cyclization of GTP to (8S)-3',8-cyclo-7,8-dihydroguanosine 5'-triphosphate.</text>
</comment>
<dbReference type="InterPro" id="IPR013785">
    <property type="entry name" value="Aldolase_TIM"/>
</dbReference>
<evidence type="ECO:0000256" key="2">
    <source>
        <dbReference type="ARBA" id="ARBA00022485"/>
    </source>
</evidence>
<comment type="subunit">
    <text evidence="12">Monomer and homodimer.</text>
</comment>
<dbReference type="SFLD" id="SFLDG01386">
    <property type="entry name" value="main_SPASM_domain-containing"/>
    <property type="match status" value="1"/>
</dbReference>
<evidence type="ECO:0000256" key="1">
    <source>
        <dbReference type="ARBA" id="ARBA00012167"/>
    </source>
</evidence>
<dbReference type="InterPro" id="IPR058240">
    <property type="entry name" value="rSAM_sf"/>
</dbReference>
<dbReference type="PROSITE" id="PS51918">
    <property type="entry name" value="RADICAL_SAM"/>
    <property type="match status" value="1"/>
</dbReference>
<dbReference type="Pfam" id="PF06463">
    <property type="entry name" value="Mob_synth_C"/>
    <property type="match status" value="1"/>
</dbReference>
<dbReference type="InterPro" id="IPR040064">
    <property type="entry name" value="MoaA-like"/>
</dbReference>
<feature type="binding site" evidence="12">
    <location>
        <position position="21"/>
    </location>
    <ligand>
        <name>[4Fe-4S] cluster</name>
        <dbReference type="ChEBI" id="CHEBI:49883"/>
        <label>1</label>
        <note>4Fe-4S-S-AdoMet</note>
    </ligand>
</feature>
<dbReference type="Pfam" id="PF04055">
    <property type="entry name" value="Radical_SAM"/>
    <property type="match status" value="1"/>
</dbReference>
<dbReference type="Proteomes" id="UP000664417">
    <property type="component" value="Unassembled WGS sequence"/>
</dbReference>
<protein>
    <recommendedName>
        <fullName evidence="1 12">GTP 3',8-cyclase</fullName>
        <ecNumber evidence="1 12">4.1.99.22</ecNumber>
    </recommendedName>
    <alternativeName>
        <fullName evidence="12">Molybdenum cofactor biosynthesis protein A</fullName>
    </alternativeName>
</protein>
<evidence type="ECO:0000256" key="11">
    <source>
        <dbReference type="ARBA" id="ARBA00048697"/>
    </source>
</evidence>
<dbReference type="GO" id="GO:0051539">
    <property type="term" value="F:4 iron, 4 sulfur cluster binding"/>
    <property type="evidence" value="ECO:0007669"/>
    <property type="project" value="UniProtKB-UniRule"/>
</dbReference>
<dbReference type="PROSITE" id="PS01305">
    <property type="entry name" value="MOAA_NIFB_PQQE"/>
    <property type="match status" value="1"/>
</dbReference>
<dbReference type="InterPro" id="IPR000385">
    <property type="entry name" value="MoaA_NifB_PqqE_Fe-S-bd_CS"/>
</dbReference>
<dbReference type="InterPro" id="IPR006638">
    <property type="entry name" value="Elp3/MiaA/NifB-like_rSAM"/>
</dbReference>
<keyword evidence="3 12" id="KW-0949">S-adenosyl-L-methionine</keyword>
<evidence type="ECO:0000256" key="12">
    <source>
        <dbReference type="HAMAP-Rule" id="MF_01225"/>
    </source>
</evidence>
<comment type="cofactor">
    <cofactor evidence="12">
        <name>[4Fe-4S] cluster</name>
        <dbReference type="ChEBI" id="CHEBI:49883"/>
    </cofactor>
    <text evidence="12">Binds 2 [4Fe-4S] clusters. Binds 1 [4Fe-4S] cluster coordinated with 3 cysteines and an exchangeable S-adenosyl-L-methionine and 1 [4Fe-4S] cluster coordinated with 3 cysteines and the GTP-derived substrate.</text>
</comment>
<dbReference type="NCBIfam" id="TIGR02666">
    <property type="entry name" value="moaA"/>
    <property type="match status" value="1"/>
</dbReference>
<keyword evidence="4 12" id="KW-0479">Metal-binding</keyword>
<feature type="binding site" evidence="12">
    <location>
        <position position="120"/>
    </location>
    <ligand>
        <name>S-adenosyl-L-methionine</name>
        <dbReference type="ChEBI" id="CHEBI:59789"/>
    </ligand>
</feature>
<feature type="binding site" evidence="12">
    <location>
        <position position="96"/>
    </location>
    <ligand>
        <name>GTP</name>
        <dbReference type="ChEBI" id="CHEBI:37565"/>
    </ligand>
</feature>
<dbReference type="Gene3D" id="3.20.20.70">
    <property type="entry name" value="Aldolase class I"/>
    <property type="match status" value="1"/>
</dbReference>
<evidence type="ECO:0000256" key="3">
    <source>
        <dbReference type="ARBA" id="ARBA00022691"/>
    </source>
</evidence>
<name>A0A8J7Q7R8_9BACT</name>
<gene>
    <name evidence="12 14" type="primary">moaA</name>
    <name evidence="14" type="ORF">J3U88_08075</name>
</gene>
<evidence type="ECO:0000256" key="4">
    <source>
        <dbReference type="ARBA" id="ARBA00022723"/>
    </source>
</evidence>
<evidence type="ECO:0000313" key="15">
    <source>
        <dbReference type="Proteomes" id="UP000664417"/>
    </source>
</evidence>
<feature type="binding site" evidence="12">
    <location>
        <position position="255"/>
    </location>
    <ligand>
        <name>[4Fe-4S] cluster</name>
        <dbReference type="ChEBI" id="CHEBI:49883"/>
        <label>2</label>
        <note>4Fe-4S-substrate</note>
    </ligand>
</feature>
<feature type="binding site" evidence="12">
    <location>
        <position position="69"/>
    </location>
    <ligand>
        <name>S-adenosyl-L-methionine</name>
        <dbReference type="ChEBI" id="CHEBI:59789"/>
    </ligand>
</feature>
<feature type="binding site" evidence="12">
    <location>
        <position position="157"/>
    </location>
    <ligand>
        <name>GTP</name>
        <dbReference type="ChEBI" id="CHEBI:37565"/>
    </ligand>
</feature>
<feature type="binding site" evidence="12">
    <location>
        <begin position="260"/>
        <end position="262"/>
    </location>
    <ligand>
        <name>GTP</name>
        <dbReference type="ChEBI" id="CHEBI:37565"/>
    </ligand>
</feature>